<accession>A0A382F098</accession>
<protein>
    <recommendedName>
        <fullName evidence="5">Gamma-glutamyltransferase</fullName>
    </recommendedName>
</protein>
<dbReference type="InterPro" id="IPR043137">
    <property type="entry name" value="GGT_ssub_C"/>
</dbReference>
<sequence length="490" mass="51611">MNQQQHHETWSVTKAPVVSEYGLVASQHHVASNIGAEVLGQGGNAIDAAVAASLAIGTVEPWMSGIGGGGFMLVHLAARDQTFAIDFGMIAPGQLNPDDYPLIGGNASDLFGWPAVQEDRNLKGYPSIAVPGYVAGISQALERFGTLAWADAIAPAVELAEMGMIADWYATLMIATAAGDLAGFPESARVLLPGGHPPVGEWGAPPPRLKLGSLAATLRRLRDAGPRDFYEGEIARSLISDCSAGGNKLVNDDLSNYVARVMPAERGSYRDATLDVAPGLTAGPTLLAALKNLSECKLGTVPNADTYLAYAESLDAAYTERFETMGDSNDLRSPSCTTHISAVDRDGNFVALTQTLLSLFGSKVMLPGTGILMNNGIMWFDPRPSGPNSIAAGRRPLSNMCPTIVSHNGHRTALGASGGRRIMPAVFQLLSFVTDYKMDVGSALAQPRIDVSGSGVVGIDNTLPPSVHKKLSERFETQGNQHGVYPALFA</sequence>
<dbReference type="GO" id="GO:0016740">
    <property type="term" value="F:transferase activity"/>
    <property type="evidence" value="ECO:0007669"/>
    <property type="project" value="UniProtKB-KW"/>
</dbReference>
<keyword evidence="1" id="KW-0808">Transferase</keyword>
<organism evidence="4">
    <name type="scientific">marine metagenome</name>
    <dbReference type="NCBI Taxonomy" id="408172"/>
    <lineage>
        <taxon>unclassified sequences</taxon>
        <taxon>metagenomes</taxon>
        <taxon>ecological metagenomes</taxon>
    </lineage>
</organism>
<dbReference type="InterPro" id="IPR051792">
    <property type="entry name" value="GGT_bact"/>
</dbReference>
<evidence type="ECO:0008006" key="5">
    <source>
        <dbReference type="Google" id="ProtNLM"/>
    </source>
</evidence>
<evidence type="ECO:0000256" key="3">
    <source>
        <dbReference type="ARBA" id="ARBA00023145"/>
    </source>
</evidence>
<evidence type="ECO:0000313" key="4">
    <source>
        <dbReference type="EMBL" id="SVB55507.1"/>
    </source>
</evidence>
<dbReference type="Pfam" id="PF01019">
    <property type="entry name" value="G_glu_transpept"/>
    <property type="match status" value="2"/>
</dbReference>
<dbReference type="GO" id="GO:0016787">
    <property type="term" value="F:hydrolase activity"/>
    <property type="evidence" value="ECO:0007669"/>
    <property type="project" value="UniProtKB-KW"/>
</dbReference>
<name>A0A382F098_9ZZZZ</name>
<proteinExistence type="predicted"/>
<feature type="non-terminal residue" evidence="4">
    <location>
        <position position="490"/>
    </location>
</feature>
<dbReference type="PRINTS" id="PR01210">
    <property type="entry name" value="GGTRANSPTASE"/>
</dbReference>
<dbReference type="PANTHER" id="PTHR43199:SF1">
    <property type="entry name" value="GLUTATHIONE HYDROLASE PROENZYME"/>
    <property type="match status" value="1"/>
</dbReference>
<evidence type="ECO:0000256" key="2">
    <source>
        <dbReference type="ARBA" id="ARBA00022801"/>
    </source>
</evidence>
<dbReference type="SUPFAM" id="SSF56235">
    <property type="entry name" value="N-terminal nucleophile aminohydrolases (Ntn hydrolases)"/>
    <property type="match status" value="1"/>
</dbReference>
<evidence type="ECO:0000256" key="1">
    <source>
        <dbReference type="ARBA" id="ARBA00022679"/>
    </source>
</evidence>
<dbReference type="Gene3D" id="3.60.20.40">
    <property type="match status" value="1"/>
</dbReference>
<dbReference type="EMBL" id="UINC01046907">
    <property type="protein sequence ID" value="SVB55507.1"/>
    <property type="molecule type" value="Genomic_DNA"/>
</dbReference>
<keyword evidence="3" id="KW-0865">Zymogen</keyword>
<dbReference type="AlphaFoldDB" id="A0A382F098"/>
<keyword evidence="2" id="KW-0378">Hydrolase</keyword>
<dbReference type="PANTHER" id="PTHR43199">
    <property type="entry name" value="GLUTATHIONE HYDROLASE"/>
    <property type="match status" value="1"/>
</dbReference>
<dbReference type="InterPro" id="IPR029055">
    <property type="entry name" value="Ntn_hydrolases_N"/>
</dbReference>
<reference evidence="4" key="1">
    <citation type="submission" date="2018-05" db="EMBL/GenBank/DDBJ databases">
        <authorList>
            <person name="Lanie J.A."/>
            <person name="Ng W.-L."/>
            <person name="Kazmierczak K.M."/>
            <person name="Andrzejewski T.M."/>
            <person name="Davidsen T.M."/>
            <person name="Wayne K.J."/>
            <person name="Tettelin H."/>
            <person name="Glass J.I."/>
            <person name="Rusch D."/>
            <person name="Podicherti R."/>
            <person name="Tsui H.-C.T."/>
            <person name="Winkler M.E."/>
        </authorList>
    </citation>
    <scope>NUCLEOTIDE SEQUENCE</scope>
</reference>
<gene>
    <name evidence="4" type="ORF">METZ01_LOCUS208361</name>
</gene>